<evidence type="ECO:0000256" key="7">
    <source>
        <dbReference type="PIRSR" id="PIRSR000018-51"/>
    </source>
</evidence>
<dbReference type="InterPro" id="IPR051459">
    <property type="entry name" value="Cytochrome_c-type_DH"/>
</dbReference>
<dbReference type="PIRSF" id="PIRSF000018">
    <property type="entry name" value="Mb_ADH_cyt_c"/>
    <property type="match status" value="1"/>
</dbReference>
<dbReference type="EMBL" id="MRWE01000020">
    <property type="protein sequence ID" value="ORJ25044.1"/>
    <property type="molecule type" value="Genomic_DNA"/>
</dbReference>
<feature type="binding site" description="axial binding residue" evidence="7">
    <location>
        <position position="47"/>
    </location>
    <ligand>
        <name>heme c</name>
        <dbReference type="ChEBI" id="CHEBI:61717"/>
        <label>1</label>
    </ligand>
    <ligandPart>
        <name>Fe</name>
        <dbReference type="ChEBI" id="CHEBI:18248"/>
    </ligandPart>
</feature>
<keyword evidence="1" id="KW-0813">Transport</keyword>
<dbReference type="STRING" id="1646377.BS640_13190"/>
<proteinExistence type="predicted"/>
<feature type="binding site" description="covalent" evidence="6">
    <location>
        <position position="46"/>
    </location>
    <ligand>
        <name>heme c</name>
        <dbReference type="ChEBI" id="CHEBI:61717"/>
        <label>1</label>
    </ligand>
</feature>
<comment type="cofactor">
    <cofactor evidence="6">
        <name>heme c</name>
        <dbReference type="ChEBI" id="CHEBI:61717"/>
    </cofactor>
    <text evidence="6">Binds 3 heme c groups covalently per subunit.</text>
</comment>
<keyword evidence="11" id="KW-1185">Reference proteome</keyword>
<keyword evidence="5 7" id="KW-0408">Iron</keyword>
<feature type="binding site" description="axial binding residue" evidence="7">
    <location>
        <position position="196"/>
    </location>
    <ligand>
        <name>heme c</name>
        <dbReference type="ChEBI" id="CHEBI:61717"/>
        <label>2</label>
    </ligand>
    <ligandPart>
        <name>Fe</name>
        <dbReference type="ChEBI" id="CHEBI:18248"/>
    </ligandPart>
</feature>
<dbReference type="PANTHER" id="PTHR35008:SF4">
    <property type="entry name" value="BLL4482 PROTEIN"/>
    <property type="match status" value="1"/>
</dbReference>
<evidence type="ECO:0000259" key="9">
    <source>
        <dbReference type="PROSITE" id="PS51007"/>
    </source>
</evidence>
<sequence length="440" mass="47270">MKMKYLLAALLPLAAATSAFADDASSSADMIKRGAYLATAADCTACHTAPNAAKNQQFGGGYPLASPFGVIYGTNISSDKQFGIGNWTDDEFVRAVRDGVGKDGQQLYPAMPYDSFTKMKRDDVLAIKAYLMSLPGVHAAPAKTDLSFPFNQRWGMTFWKWFNFDKGELKNDPTKSDDWNRGRYLVDAMEHCGTCHTPRNLTMGMDNSKAFSGGDLGSWVAFNITPDKNAGIGNWSQQDLVTYLKTGDVAGKASASGAMAEAIEHSLQHLTDGDLNAIATYIRSVPAIADDKQTQPRDSFGKPATDVFADRANAVPFDKTASALFNSNCAACHGQSGGGIGKGFHAYPSLFNHTSTGAADSRNMVSVILGGVQRHMDQGEVMMPSFANQLNDEQIAQISNYVSNQFGNPAGATVTAKEVAKMRKAADLTYPPKIEDGTQK</sequence>
<comment type="caution">
    <text evidence="10">The sequence shown here is derived from an EMBL/GenBank/DDBJ whole genome shotgun (WGS) entry which is preliminary data.</text>
</comment>
<dbReference type="PROSITE" id="PS51007">
    <property type="entry name" value="CYTC"/>
    <property type="match status" value="3"/>
</dbReference>
<dbReference type="Pfam" id="PF00034">
    <property type="entry name" value="Cytochrom_C"/>
    <property type="match status" value="2"/>
</dbReference>
<dbReference type="InterPro" id="IPR008168">
    <property type="entry name" value="Cyt_C_IC"/>
</dbReference>
<dbReference type="Proteomes" id="UP000192536">
    <property type="component" value="Unassembled WGS sequence"/>
</dbReference>
<evidence type="ECO:0000256" key="4">
    <source>
        <dbReference type="ARBA" id="ARBA00022982"/>
    </source>
</evidence>
<dbReference type="GO" id="GO:0005506">
    <property type="term" value="F:iron ion binding"/>
    <property type="evidence" value="ECO:0007669"/>
    <property type="project" value="InterPro"/>
</dbReference>
<dbReference type="GeneID" id="93565769"/>
<feature type="binding site" description="covalent" evidence="6">
    <location>
        <position position="195"/>
    </location>
    <ligand>
        <name>heme c</name>
        <dbReference type="ChEBI" id="CHEBI:61717"/>
        <label>2</label>
    </ligand>
</feature>
<evidence type="ECO:0000256" key="8">
    <source>
        <dbReference type="SAM" id="SignalP"/>
    </source>
</evidence>
<dbReference type="GO" id="GO:0009055">
    <property type="term" value="F:electron transfer activity"/>
    <property type="evidence" value="ECO:0007669"/>
    <property type="project" value="InterPro"/>
</dbReference>
<evidence type="ECO:0000256" key="2">
    <source>
        <dbReference type="ARBA" id="ARBA00022617"/>
    </source>
</evidence>
<reference evidence="10 11" key="1">
    <citation type="journal article" date="2017" name="Int. J. Syst. Evol. Microbiol.">
        <title>Rouxiella badensis sp. nov. and Rouxiella silvae sp. nov. isolated from peat bog soil in Germany and emendation of the genus description.</title>
        <authorList>
            <person name="Le Fleche-Mateos A."/>
            <person name="Kugler J.H."/>
            <person name="Hansen S.H."/>
            <person name="Syldatk C."/>
            <person name="Hausmann R."/>
            <person name="Lomprez F."/>
            <person name="Vandenbogaert M."/>
            <person name="Manuguerra J.C."/>
            <person name="Grimont P.A."/>
        </authorList>
    </citation>
    <scope>NUCLEOTIDE SEQUENCE [LARGE SCALE GENOMIC DNA]</scope>
    <source>
        <strain evidence="10 11">DSM 100043</strain>
    </source>
</reference>
<dbReference type="PANTHER" id="PTHR35008">
    <property type="entry name" value="BLL4482 PROTEIN-RELATED"/>
    <property type="match status" value="1"/>
</dbReference>
<feature type="binding site" description="covalent" evidence="6">
    <location>
        <position position="43"/>
    </location>
    <ligand>
        <name>heme c</name>
        <dbReference type="ChEBI" id="CHEBI:61717"/>
        <label>1</label>
    </ligand>
</feature>
<evidence type="ECO:0000256" key="1">
    <source>
        <dbReference type="ARBA" id="ARBA00022448"/>
    </source>
</evidence>
<protein>
    <submittedName>
        <fullName evidence="10">Gluconate 2-dehydrogenase</fullName>
    </submittedName>
</protein>
<dbReference type="GO" id="GO:0016614">
    <property type="term" value="F:oxidoreductase activity, acting on CH-OH group of donors"/>
    <property type="evidence" value="ECO:0007669"/>
    <property type="project" value="InterPro"/>
</dbReference>
<dbReference type="Gene3D" id="1.10.760.10">
    <property type="entry name" value="Cytochrome c-like domain"/>
    <property type="match status" value="3"/>
</dbReference>
<name>A0A1X0WE60_9GAMM</name>
<dbReference type="InterPro" id="IPR009056">
    <property type="entry name" value="Cyt_c-like_dom"/>
</dbReference>
<feature type="chain" id="PRO_5010870357" evidence="8">
    <location>
        <begin position="22"/>
        <end position="440"/>
    </location>
</feature>
<feature type="domain" description="Cytochrome c" evidence="9">
    <location>
        <begin position="316"/>
        <end position="406"/>
    </location>
</feature>
<keyword evidence="8" id="KW-0732">Signal</keyword>
<organism evidence="10 11">
    <name type="scientific">Rouxiella badensis</name>
    <dbReference type="NCBI Taxonomy" id="1646377"/>
    <lineage>
        <taxon>Bacteria</taxon>
        <taxon>Pseudomonadati</taxon>
        <taxon>Pseudomonadota</taxon>
        <taxon>Gammaproteobacteria</taxon>
        <taxon>Enterobacterales</taxon>
        <taxon>Yersiniaceae</taxon>
        <taxon>Rouxiella</taxon>
    </lineage>
</organism>
<feature type="signal peptide" evidence="8">
    <location>
        <begin position="1"/>
        <end position="21"/>
    </location>
</feature>
<evidence type="ECO:0000313" key="11">
    <source>
        <dbReference type="Proteomes" id="UP000192536"/>
    </source>
</evidence>
<evidence type="ECO:0000256" key="6">
    <source>
        <dbReference type="PIRSR" id="PIRSR000018-50"/>
    </source>
</evidence>
<keyword evidence="4" id="KW-0249">Electron transport</keyword>
<feature type="domain" description="Cytochrome c" evidence="9">
    <location>
        <begin position="29"/>
        <end position="135"/>
    </location>
</feature>
<dbReference type="InterPro" id="IPR036909">
    <property type="entry name" value="Cyt_c-like_dom_sf"/>
</dbReference>
<dbReference type="RefSeq" id="WP_017491203.1">
    <property type="nucleotide sequence ID" value="NZ_CAUQAZ010000231.1"/>
</dbReference>
<keyword evidence="3 7" id="KW-0479">Metal-binding</keyword>
<feature type="binding site" description="covalent" evidence="6">
    <location>
        <position position="332"/>
    </location>
    <ligand>
        <name>heme c</name>
        <dbReference type="ChEBI" id="CHEBI:61717"/>
        <label>3</label>
    </ligand>
</feature>
<feature type="binding site" description="covalent" evidence="6">
    <location>
        <position position="329"/>
    </location>
    <ligand>
        <name>heme c</name>
        <dbReference type="ChEBI" id="CHEBI:61717"/>
        <label>3</label>
    </ligand>
</feature>
<dbReference type="InterPro" id="IPR014353">
    <property type="entry name" value="Membr-bd_ADH_cyt_c"/>
</dbReference>
<dbReference type="GO" id="GO:0016020">
    <property type="term" value="C:membrane"/>
    <property type="evidence" value="ECO:0007669"/>
    <property type="project" value="InterPro"/>
</dbReference>
<feature type="domain" description="Cytochrome c" evidence="9">
    <location>
        <begin position="177"/>
        <end position="286"/>
    </location>
</feature>
<keyword evidence="2 6" id="KW-0349">Heme</keyword>
<accession>A0A1X0WE60</accession>
<dbReference type="AlphaFoldDB" id="A0A1X0WE60"/>
<feature type="binding site" description="covalent" evidence="6">
    <location>
        <position position="192"/>
    </location>
    <ligand>
        <name>heme c</name>
        <dbReference type="ChEBI" id="CHEBI:61717"/>
        <label>2</label>
    </ligand>
</feature>
<gene>
    <name evidence="10" type="ORF">BS640_13190</name>
</gene>
<feature type="binding site" description="axial binding residue" evidence="7">
    <location>
        <position position="333"/>
    </location>
    <ligand>
        <name>heme c</name>
        <dbReference type="ChEBI" id="CHEBI:61717"/>
        <label>3</label>
    </ligand>
    <ligandPart>
        <name>Fe</name>
        <dbReference type="ChEBI" id="CHEBI:18248"/>
    </ligandPart>
</feature>
<evidence type="ECO:0000256" key="5">
    <source>
        <dbReference type="ARBA" id="ARBA00023004"/>
    </source>
</evidence>
<dbReference type="PRINTS" id="PR00605">
    <property type="entry name" value="CYTCHROMECIC"/>
</dbReference>
<evidence type="ECO:0000313" key="10">
    <source>
        <dbReference type="EMBL" id="ORJ25044.1"/>
    </source>
</evidence>
<evidence type="ECO:0000256" key="3">
    <source>
        <dbReference type="ARBA" id="ARBA00022723"/>
    </source>
</evidence>
<dbReference type="GO" id="GO:0020037">
    <property type="term" value="F:heme binding"/>
    <property type="evidence" value="ECO:0007669"/>
    <property type="project" value="InterPro"/>
</dbReference>
<dbReference type="SUPFAM" id="SSF46626">
    <property type="entry name" value="Cytochrome c"/>
    <property type="match status" value="3"/>
</dbReference>